<evidence type="ECO:0000313" key="2">
    <source>
        <dbReference type="Proteomes" id="UP000800035"/>
    </source>
</evidence>
<name>A0A6A5UN98_9PLEO</name>
<keyword evidence="2" id="KW-1185">Reference proteome</keyword>
<accession>A0A6A5UN98</accession>
<organism evidence="1 2">
    <name type="scientific">Byssothecium circinans</name>
    <dbReference type="NCBI Taxonomy" id="147558"/>
    <lineage>
        <taxon>Eukaryota</taxon>
        <taxon>Fungi</taxon>
        <taxon>Dikarya</taxon>
        <taxon>Ascomycota</taxon>
        <taxon>Pezizomycotina</taxon>
        <taxon>Dothideomycetes</taxon>
        <taxon>Pleosporomycetidae</taxon>
        <taxon>Pleosporales</taxon>
        <taxon>Massarineae</taxon>
        <taxon>Massarinaceae</taxon>
        <taxon>Byssothecium</taxon>
    </lineage>
</organism>
<protein>
    <submittedName>
        <fullName evidence="1">Uncharacterized protein</fullName>
    </submittedName>
</protein>
<dbReference type="OrthoDB" id="3521506at2759"/>
<proteinExistence type="predicted"/>
<dbReference type="Proteomes" id="UP000800035">
    <property type="component" value="Unassembled WGS sequence"/>
</dbReference>
<dbReference type="AlphaFoldDB" id="A0A6A5UN98"/>
<reference evidence="1" key="1">
    <citation type="journal article" date="2020" name="Stud. Mycol.">
        <title>101 Dothideomycetes genomes: a test case for predicting lifestyles and emergence of pathogens.</title>
        <authorList>
            <person name="Haridas S."/>
            <person name="Albert R."/>
            <person name="Binder M."/>
            <person name="Bloem J."/>
            <person name="Labutti K."/>
            <person name="Salamov A."/>
            <person name="Andreopoulos B."/>
            <person name="Baker S."/>
            <person name="Barry K."/>
            <person name="Bills G."/>
            <person name="Bluhm B."/>
            <person name="Cannon C."/>
            <person name="Castanera R."/>
            <person name="Culley D."/>
            <person name="Daum C."/>
            <person name="Ezra D."/>
            <person name="Gonzalez J."/>
            <person name="Henrissat B."/>
            <person name="Kuo A."/>
            <person name="Liang C."/>
            <person name="Lipzen A."/>
            <person name="Lutzoni F."/>
            <person name="Magnuson J."/>
            <person name="Mondo S."/>
            <person name="Nolan M."/>
            <person name="Ohm R."/>
            <person name="Pangilinan J."/>
            <person name="Park H.-J."/>
            <person name="Ramirez L."/>
            <person name="Alfaro M."/>
            <person name="Sun H."/>
            <person name="Tritt A."/>
            <person name="Yoshinaga Y."/>
            <person name="Zwiers L.-H."/>
            <person name="Turgeon B."/>
            <person name="Goodwin S."/>
            <person name="Spatafora J."/>
            <person name="Crous P."/>
            <person name="Grigoriev I."/>
        </authorList>
    </citation>
    <scope>NUCLEOTIDE SEQUENCE</scope>
    <source>
        <strain evidence="1">CBS 675.92</strain>
    </source>
</reference>
<dbReference type="EMBL" id="ML976979">
    <property type="protein sequence ID" value="KAF1962557.1"/>
    <property type="molecule type" value="Genomic_DNA"/>
</dbReference>
<sequence>MGRKNKQGTIEFIESSSDWKLVGFPSPEKQIDNCDDFRLDIQGVTTTEPKQYNIHLQVNNPCKIPSLKLLLGRTVTSILVPVDIDKTPEEIRNIMIEKVKGSNL</sequence>
<gene>
    <name evidence="1" type="ORF">CC80DRAFT_399938</name>
</gene>
<evidence type="ECO:0000313" key="1">
    <source>
        <dbReference type="EMBL" id="KAF1962557.1"/>
    </source>
</evidence>